<dbReference type="OrthoDB" id="1652964at2759"/>
<dbReference type="InterPro" id="IPR036554">
    <property type="entry name" value="GHMP_kinase_C_sf"/>
</dbReference>
<dbReference type="GO" id="GO:0005524">
    <property type="term" value="F:ATP binding"/>
    <property type="evidence" value="ECO:0007669"/>
    <property type="project" value="InterPro"/>
</dbReference>
<protein>
    <recommendedName>
        <fullName evidence="5">GHMP kinase C-terminal domain-containing protein</fullName>
    </recommendedName>
</protein>
<gene>
    <name evidence="6" type="ORF">TRIADDRAFT_59087</name>
</gene>
<name>B3S4H5_TRIAD</name>
<dbReference type="SUPFAM" id="SSF55060">
    <property type="entry name" value="GHMP Kinase, C-terminal domain"/>
    <property type="match status" value="1"/>
</dbReference>
<dbReference type="GeneID" id="6756391"/>
<dbReference type="KEGG" id="tad:TRIADDRAFT_59087"/>
<evidence type="ECO:0000256" key="3">
    <source>
        <dbReference type="ARBA" id="ARBA00022777"/>
    </source>
</evidence>
<keyword evidence="2" id="KW-0808">Transferase</keyword>
<dbReference type="Gene3D" id="3.30.70.890">
    <property type="entry name" value="GHMP kinase, C-terminal domain"/>
    <property type="match status" value="1"/>
</dbReference>
<keyword evidence="1" id="KW-0963">Cytoplasm</keyword>
<dbReference type="STRING" id="10228.B3S4H5"/>
<evidence type="ECO:0000259" key="5">
    <source>
        <dbReference type="Pfam" id="PF08544"/>
    </source>
</evidence>
<evidence type="ECO:0000313" key="6">
    <source>
        <dbReference type="EMBL" id="EDV22635.1"/>
    </source>
</evidence>
<sequence>MDAIGAISNESQTCLNLLAQDGSQDCPLEKSYGHLEMLIDINQQLLNVIGVNHTAIENVCRITAKYGFHSKLTGAGGGGCVLTLLRNDTSATVLANLRADLEHAGYESWETVVGSYGVLYHTKDADTNTESSN</sequence>
<dbReference type="EMBL" id="DS985249">
    <property type="protein sequence ID" value="EDV22635.1"/>
    <property type="molecule type" value="Genomic_DNA"/>
</dbReference>
<evidence type="ECO:0000256" key="4">
    <source>
        <dbReference type="ARBA" id="ARBA00022842"/>
    </source>
</evidence>
<dbReference type="OMA" id="MLIDINQ"/>
<dbReference type="CTD" id="6756391"/>
<dbReference type="FunFam" id="3.30.70.890:FF:000017">
    <property type="entry name" value="MeValonate Kinase"/>
    <property type="match status" value="1"/>
</dbReference>
<proteinExistence type="predicted"/>
<dbReference type="InterPro" id="IPR006205">
    <property type="entry name" value="Mev_gal_kin"/>
</dbReference>
<keyword evidence="4" id="KW-0460">Magnesium</keyword>
<dbReference type="HOGENOM" id="CLU_1909344_0_0_1"/>
<dbReference type="PANTHER" id="PTHR43290:SF2">
    <property type="entry name" value="MEVALONATE KINASE"/>
    <property type="match status" value="1"/>
</dbReference>
<feature type="domain" description="GHMP kinase C-terminal" evidence="5">
    <location>
        <begin position="37"/>
        <end position="99"/>
    </location>
</feature>
<accession>B3S4H5</accession>
<dbReference type="RefSeq" id="XP_002115179.1">
    <property type="nucleotide sequence ID" value="XM_002115143.1"/>
</dbReference>
<evidence type="ECO:0000313" key="7">
    <source>
        <dbReference type="Proteomes" id="UP000009022"/>
    </source>
</evidence>
<keyword evidence="3" id="KW-0418">Kinase</keyword>
<evidence type="ECO:0000256" key="2">
    <source>
        <dbReference type="ARBA" id="ARBA00022679"/>
    </source>
</evidence>
<dbReference type="GO" id="GO:0008299">
    <property type="term" value="P:isoprenoid biosynthetic process"/>
    <property type="evidence" value="ECO:0007669"/>
    <property type="project" value="InterPro"/>
</dbReference>
<dbReference type="eggNOG" id="KOG1511">
    <property type="taxonomic scope" value="Eukaryota"/>
</dbReference>
<dbReference type="AlphaFoldDB" id="B3S4H5"/>
<dbReference type="PhylomeDB" id="B3S4H5"/>
<evidence type="ECO:0000256" key="1">
    <source>
        <dbReference type="ARBA" id="ARBA00022490"/>
    </source>
</evidence>
<organism evidence="6 7">
    <name type="scientific">Trichoplax adhaerens</name>
    <name type="common">Trichoplax reptans</name>
    <dbReference type="NCBI Taxonomy" id="10228"/>
    <lineage>
        <taxon>Eukaryota</taxon>
        <taxon>Metazoa</taxon>
        <taxon>Placozoa</taxon>
        <taxon>Uniplacotomia</taxon>
        <taxon>Trichoplacea</taxon>
        <taxon>Trichoplacidae</taxon>
        <taxon>Trichoplax</taxon>
    </lineage>
</organism>
<dbReference type="InterPro" id="IPR013750">
    <property type="entry name" value="GHMP_kinase_C_dom"/>
</dbReference>
<keyword evidence="7" id="KW-1185">Reference proteome</keyword>
<dbReference type="PANTHER" id="PTHR43290">
    <property type="entry name" value="MEVALONATE KINASE"/>
    <property type="match status" value="1"/>
</dbReference>
<dbReference type="GO" id="GO:0005737">
    <property type="term" value="C:cytoplasm"/>
    <property type="evidence" value="ECO:0007669"/>
    <property type="project" value="InterPro"/>
</dbReference>
<dbReference type="InParanoid" id="B3S4H5"/>
<dbReference type="GO" id="GO:0004496">
    <property type="term" value="F:mevalonate kinase activity"/>
    <property type="evidence" value="ECO:0007669"/>
    <property type="project" value="InterPro"/>
</dbReference>
<dbReference type="Proteomes" id="UP000009022">
    <property type="component" value="Unassembled WGS sequence"/>
</dbReference>
<dbReference type="Pfam" id="PF08544">
    <property type="entry name" value="GHMP_kinases_C"/>
    <property type="match status" value="1"/>
</dbReference>
<reference evidence="6 7" key="1">
    <citation type="journal article" date="2008" name="Nature">
        <title>The Trichoplax genome and the nature of placozoans.</title>
        <authorList>
            <person name="Srivastava M."/>
            <person name="Begovic E."/>
            <person name="Chapman J."/>
            <person name="Putnam N.H."/>
            <person name="Hellsten U."/>
            <person name="Kawashima T."/>
            <person name="Kuo A."/>
            <person name="Mitros T."/>
            <person name="Salamov A."/>
            <person name="Carpenter M.L."/>
            <person name="Signorovitch A.Y."/>
            <person name="Moreno M.A."/>
            <person name="Kamm K."/>
            <person name="Grimwood J."/>
            <person name="Schmutz J."/>
            <person name="Shapiro H."/>
            <person name="Grigoriev I.V."/>
            <person name="Buss L.W."/>
            <person name="Schierwater B."/>
            <person name="Dellaporta S.L."/>
            <person name="Rokhsar D.S."/>
        </authorList>
    </citation>
    <scope>NUCLEOTIDE SEQUENCE [LARGE SCALE GENOMIC DNA]</scope>
    <source>
        <strain evidence="6 7">Grell-BS-1999</strain>
    </source>
</reference>